<reference evidence="2" key="1">
    <citation type="submission" date="2014-09" db="EMBL/GenBank/DDBJ databases">
        <authorList>
            <person name="Magalhaes I.L.F."/>
            <person name="Oliveira U."/>
            <person name="Santos F.R."/>
            <person name="Vidigal T.H.D.A."/>
            <person name="Brescovit A.D."/>
            <person name="Santos A.J."/>
        </authorList>
    </citation>
    <scope>NUCLEOTIDE SEQUENCE</scope>
    <source>
        <tissue evidence="2">Shoot tissue taken approximately 20 cm above the soil surface</tissue>
    </source>
</reference>
<dbReference type="EMBL" id="GBRH01281079">
    <property type="protein sequence ID" value="JAD16816.1"/>
    <property type="molecule type" value="Transcribed_RNA"/>
</dbReference>
<name>A0A0A8XSG7_ARUDO</name>
<sequence length="25" mass="3049">MRMARSPRRRGRLPPGGRKWEGRRK</sequence>
<feature type="compositionally biased region" description="Basic residues" evidence="1">
    <location>
        <begin position="1"/>
        <end position="12"/>
    </location>
</feature>
<protein>
    <submittedName>
        <fullName evidence="2">Uncharacterized protein</fullName>
    </submittedName>
</protein>
<evidence type="ECO:0000313" key="2">
    <source>
        <dbReference type="EMBL" id="JAD16816.1"/>
    </source>
</evidence>
<accession>A0A0A8XSG7</accession>
<organism evidence="2">
    <name type="scientific">Arundo donax</name>
    <name type="common">Giant reed</name>
    <name type="synonym">Donax arundinaceus</name>
    <dbReference type="NCBI Taxonomy" id="35708"/>
    <lineage>
        <taxon>Eukaryota</taxon>
        <taxon>Viridiplantae</taxon>
        <taxon>Streptophyta</taxon>
        <taxon>Embryophyta</taxon>
        <taxon>Tracheophyta</taxon>
        <taxon>Spermatophyta</taxon>
        <taxon>Magnoliopsida</taxon>
        <taxon>Liliopsida</taxon>
        <taxon>Poales</taxon>
        <taxon>Poaceae</taxon>
        <taxon>PACMAD clade</taxon>
        <taxon>Arundinoideae</taxon>
        <taxon>Arundineae</taxon>
        <taxon>Arundo</taxon>
    </lineage>
</organism>
<reference evidence="2" key="2">
    <citation type="journal article" date="2015" name="Data Brief">
        <title>Shoot transcriptome of the giant reed, Arundo donax.</title>
        <authorList>
            <person name="Barrero R.A."/>
            <person name="Guerrero F.D."/>
            <person name="Moolhuijzen P."/>
            <person name="Goolsby J.A."/>
            <person name="Tidwell J."/>
            <person name="Bellgard S.E."/>
            <person name="Bellgard M.I."/>
        </authorList>
    </citation>
    <scope>NUCLEOTIDE SEQUENCE</scope>
    <source>
        <tissue evidence="2">Shoot tissue taken approximately 20 cm above the soil surface</tissue>
    </source>
</reference>
<proteinExistence type="predicted"/>
<evidence type="ECO:0000256" key="1">
    <source>
        <dbReference type="SAM" id="MobiDB-lite"/>
    </source>
</evidence>
<dbReference type="AlphaFoldDB" id="A0A0A8XSG7"/>
<feature type="region of interest" description="Disordered" evidence="1">
    <location>
        <begin position="1"/>
        <end position="25"/>
    </location>
</feature>